<evidence type="ECO:0000313" key="1">
    <source>
        <dbReference type="EMBL" id="GAA3657251.1"/>
    </source>
</evidence>
<comment type="caution">
    <text evidence="1">The sequence shown here is derived from an EMBL/GenBank/DDBJ whole genome shotgun (WGS) entry which is preliminary data.</text>
</comment>
<dbReference type="InterPro" id="IPR021202">
    <property type="entry name" value="Rv3654c-like"/>
</dbReference>
<sequence length="105" mass="9611">MAGSALAAGIGSVAAVLVLGLAASGAAAVESQRVAGVADAAALAAADTVSGAIAGDPCARASEVAAAQRATLAGCSLDGLIATVSVASTFVGLPVRATARAGPPP</sequence>
<evidence type="ECO:0008006" key="3">
    <source>
        <dbReference type="Google" id="ProtNLM"/>
    </source>
</evidence>
<gene>
    <name evidence="1" type="ORF">GCM10022202_16980</name>
</gene>
<organism evidence="1 2">
    <name type="scientific">Microbacterium marinilacus</name>
    <dbReference type="NCBI Taxonomy" id="415209"/>
    <lineage>
        <taxon>Bacteria</taxon>
        <taxon>Bacillati</taxon>
        <taxon>Actinomycetota</taxon>
        <taxon>Actinomycetes</taxon>
        <taxon>Micrococcales</taxon>
        <taxon>Microbacteriaceae</taxon>
        <taxon>Microbacterium</taxon>
    </lineage>
</organism>
<dbReference type="EMBL" id="BAAAYV010000006">
    <property type="protein sequence ID" value="GAA3657251.1"/>
    <property type="molecule type" value="Genomic_DNA"/>
</dbReference>
<dbReference type="NCBIfam" id="TIGR03816">
    <property type="entry name" value="tadE_like_DECH"/>
    <property type="match status" value="1"/>
</dbReference>
<evidence type="ECO:0000313" key="2">
    <source>
        <dbReference type="Proteomes" id="UP001410795"/>
    </source>
</evidence>
<dbReference type="RefSeq" id="WP_221857989.1">
    <property type="nucleotide sequence ID" value="NZ_BAAAYV010000006.1"/>
</dbReference>
<dbReference type="Proteomes" id="UP001410795">
    <property type="component" value="Unassembled WGS sequence"/>
</dbReference>
<name>A0ABP7BFH0_9MICO</name>
<accession>A0ABP7BFH0</accession>
<keyword evidence="2" id="KW-1185">Reference proteome</keyword>
<protein>
    <recommendedName>
        <fullName evidence="3">Helicase</fullName>
    </recommendedName>
</protein>
<proteinExistence type="predicted"/>
<reference evidence="2" key="1">
    <citation type="journal article" date="2019" name="Int. J. Syst. Evol. Microbiol.">
        <title>The Global Catalogue of Microorganisms (GCM) 10K type strain sequencing project: providing services to taxonomists for standard genome sequencing and annotation.</title>
        <authorList>
            <consortium name="The Broad Institute Genomics Platform"/>
            <consortium name="The Broad Institute Genome Sequencing Center for Infectious Disease"/>
            <person name="Wu L."/>
            <person name="Ma J."/>
        </authorList>
    </citation>
    <scope>NUCLEOTIDE SEQUENCE [LARGE SCALE GENOMIC DNA]</scope>
    <source>
        <strain evidence="2">JCM 16546</strain>
    </source>
</reference>